<gene>
    <name evidence="2" type="ORF">ATW55_09425</name>
</gene>
<name>A0A101XQ30_9BACL</name>
<dbReference type="Proteomes" id="UP000053557">
    <property type="component" value="Unassembled WGS sequence"/>
</dbReference>
<dbReference type="GO" id="GO:0016020">
    <property type="term" value="C:membrane"/>
    <property type="evidence" value="ECO:0007669"/>
    <property type="project" value="InterPro"/>
</dbReference>
<dbReference type="InterPro" id="IPR018604">
    <property type="entry name" value="YycI-like"/>
</dbReference>
<organism evidence="2 3">
    <name type="scientific">Ferroacidibacillus organovorans</name>
    <dbReference type="NCBI Taxonomy" id="1765683"/>
    <lineage>
        <taxon>Bacteria</taxon>
        <taxon>Bacillati</taxon>
        <taxon>Bacillota</taxon>
        <taxon>Bacilli</taxon>
        <taxon>Bacillales</taxon>
        <taxon>Alicyclobacillaceae</taxon>
        <taxon>Ferroacidibacillus</taxon>
    </lineage>
</organism>
<evidence type="ECO:0000313" key="2">
    <source>
        <dbReference type="EMBL" id="KUO95500.1"/>
    </source>
</evidence>
<dbReference type="Gene3D" id="2.40.128.690">
    <property type="entry name" value="YycH protein, domain 3-like"/>
    <property type="match status" value="1"/>
</dbReference>
<keyword evidence="3" id="KW-1185">Reference proteome</keyword>
<sequence>MDFGRVKAILTVVFLLLNAFLIPQWLYQQTDVGVYTQQYADQLASIRADLAQHNVQLHAVVPLIDPQMSELRVIPDQTRVSVLAQSIFGTHRHLRVVKNGVIIGMGGKLQMMGAGHFRVTLSPPQGIEQGFLKGDLAKRVKAIIDKHGYNTADYQLFRIEGGKVRHTLLFAQIFGGYPDFSNLLRAQVDHNTLTEYLQSMVDIQQTYPPRTVMSALSALLSVVSYMDKMNYHEDNSIIDMRLGYVSFITSNQGYILAPVWRIATLKQVFYVHAFSGEVGVGNIS</sequence>
<accession>A0A101XQ30</accession>
<dbReference type="Pfam" id="PF09648">
    <property type="entry name" value="YycI"/>
    <property type="match status" value="1"/>
</dbReference>
<evidence type="ECO:0000259" key="1">
    <source>
        <dbReference type="Pfam" id="PF09648"/>
    </source>
</evidence>
<evidence type="ECO:0000313" key="3">
    <source>
        <dbReference type="Proteomes" id="UP000053557"/>
    </source>
</evidence>
<dbReference type="OrthoDB" id="2388036at2"/>
<proteinExistence type="predicted"/>
<reference evidence="2 3" key="1">
    <citation type="submission" date="2015-12" db="EMBL/GenBank/DDBJ databases">
        <title>Draft genome sequence of Acidibacillus ferrooxidans ITV001, isolated from a chalcopyrite acid mine drainage site in Brazil.</title>
        <authorList>
            <person name="Dall'Agnol H."/>
            <person name="Nancucheo I."/>
            <person name="Johnson B."/>
            <person name="Oliveira R."/>
            <person name="Leite L."/>
            <person name="Pylro V."/>
            <person name="Nunes G.L."/>
            <person name="Tzotzos G."/>
            <person name="Fernandes G.R."/>
            <person name="Dutra J."/>
            <person name="Orellana S.C."/>
            <person name="Oliveira G."/>
        </authorList>
    </citation>
    <scope>NUCLEOTIDE SEQUENCE [LARGE SCALE GENOMIC DNA]</scope>
    <source>
        <strain evidence="3">ITV01</strain>
    </source>
</reference>
<comment type="caution">
    <text evidence="2">The sequence shown here is derived from an EMBL/GenBank/DDBJ whole genome shotgun (WGS) entry which is preliminary data.</text>
</comment>
<feature type="domain" description="Regulatory protein YycH-like" evidence="1">
    <location>
        <begin position="128"/>
        <end position="274"/>
    </location>
</feature>
<dbReference type="EMBL" id="LPVJ01000049">
    <property type="protein sequence ID" value="KUO95500.1"/>
    <property type="molecule type" value="Genomic_DNA"/>
</dbReference>
<dbReference type="RefSeq" id="WP_067717064.1">
    <property type="nucleotide sequence ID" value="NZ_LPVJ01000049.1"/>
</dbReference>
<protein>
    <recommendedName>
        <fullName evidence="1">Regulatory protein YycH-like domain-containing protein</fullName>
    </recommendedName>
</protein>
<dbReference type="AlphaFoldDB" id="A0A101XQ30"/>